<dbReference type="EMBL" id="CP012673">
    <property type="protein sequence ID" value="AUX41004.1"/>
    <property type="molecule type" value="Genomic_DNA"/>
</dbReference>
<feature type="region of interest" description="Disordered" evidence="1">
    <location>
        <begin position="146"/>
        <end position="169"/>
    </location>
</feature>
<dbReference type="RefSeq" id="WP_104978720.1">
    <property type="nucleotide sequence ID" value="NZ_CP012673.1"/>
</dbReference>
<feature type="compositionally biased region" description="Basic and acidic residues" evidence="1">
    <location>
        <begin position="147"/>
        <end position="161"/>
    </location>
</feature>
<sequence length="378" mass="40859">MSEGKYAILYVPDESGGKSSYLRIGATEDDPFTWRDYTDGNRVTTTRGDKIEVIGGNYKLDVMGRRDFKSGSEVEGDARLKEKSMTFRGASDDVEPGTRRLDVVRGPRGGKMLREKAAKGKVHSTYHGDVKEYHYGSKITSITGWDRPPRNLDEIDPKDPKGPVMGENPEITDRTWAKSIKSYTGSEKLPVPTIMKVSWAELMDSETHATSMADRTYVKGPSTSTMEADSITSSTTVAGTMKDTTEANRIESSTEAGKIVTYTKADSEDEKHGDANSLTIGNSLTTVVGIEATVNVGVVDEVVVGAMVEMTFGVEATFVAPLTAEMTVGRQVSVNVGTTTENTVGPSIELGPSKTKITLDRNTTAPARTHISGVHLIS</sequence>
<evidence type="ECO:0000256" key="1">
    <source>
        <dbReference type="SAM" id="MobiDB-lite"/>
    </source>
</evidence>
<dbReference type="Proteomes" id="UP000238348">
    <property type="component" value="Chromosome"/>
</dbReference>
<organism evidence="2 3">
    <name type="scientific">Sorangium cellulosum</name>
    <name type="common">Polyangium cellulosum</name>
    <dbReference type="NCBI Taxonomy" id="56"/>
    <lineage>
        <taxon>Bacteria</taxon>
        <taxon>Pseudomonadati</taxon>
        <taxon>Myxococcota</taxon>
        <taxon>Polyangia</taxon>
        <taxon>Polyangiales</taxon>
        <taxon>Polyangiaceae</taxon>
        <taxon>Sorangium</taxon>
    </lineage>
</organism>
<gene>
    <name evidence="2" type="ORF">SOCE26_024080</name>
</gene>
<name>A0A2L0ENW8_SORCE</name>
<protein>
    <submittedName>
        <fullName evidence="2">Uncharacterized protein</fullName>
    </submittedName>
</protein>
<accession>A0A2L0ENW8</accession>
<evidence type="ECO:0000313" key="2">
    <source>
        <dbReference type="EMBL" id="AUX41004.1"/>
    </source>
</evidence>
<proteinExistence type="predicted"/>
<dbReference type="OrthoDB" id="5485250at2"/>
<evidence type="ECO:0000313" key="3">
    <source>
        <dbReference type="Proteomes" id="UP000238348"/>
    </source>
</evidence>
<dbReference type="AlphaFoldDB" id="A0A2L0ENW8"/>
<reference evidence="2 3" key="1">
    <citation type="submission" date="2015-09" db="EMBL/GenBank/DDBJ databases">
        <title>Sorangium comparison.</title>
        <authorList>
            <person name="Zaburannyi N."/>
            <person name="Bunk B."/>
            <person name="Overmann J."/>
            <person name="Mueller R."/>
        </authorList>
    </citation>
    <scope>NUCLEOTIDE SEQUENCE [LARGE SCALE GENOMIC DNA]</scope>
    <source>
        <strain evidence="2 3">So ce26</strain>
    </source>
</reference>